<dbReference type="EMBL" id="CYZT01000287">
    <property type="protein sequence ID" value="CUP21827.1"/>
    <property type="molecule type" value="Genomic_DNA"/>
</dbReference>
<gene>
    <name evidence="1" type="ORF">ERS852411_02840</name>
</gene>
<organism evidence="1 2">
    <name type="scientific">Flavonifractor plautii</name>
    <name type="common">Fusobacterium plautii</name>
    <dbReference type="NCBI Taxonomy" id="292800"/>
    <lineage>
        <taxon>Bacteria</taxon>
        <taxon>Bacillati</taxon>
        <taxon>Bacillota</taxon>
        <taxon>Clostridia</taxon>
        <taxon>Eubacteriales</taxon>
        <taxon>Oscillospiraceae</taxon>
        <taxon>Flavonifractor</taxon>
    </lineage>
</organism>
<name>A0A174LGZ5_FLAPL</name>
<evidence type="ECO:0000313" key="1">
    <source>
        <dbReference type="EMBL" id="CUP21827.1"/>
    </source>
</evidence>
<evidence type="ECO:0000313" key="2">
    <source>
        <dbReference type="Proteomes" id="UP000095746"/>
    </source>
</evidence>
<dbReference type="AlphaFoldDB" id="A0A174LGZ5"/>
<reference evidence="1 2" key="1">
    <citation type="submission" date="2015-09" db="EMBL/GenBank/DDBJ databases">
        <authorList>
            <consortium name="Pathogen Informatics"/>
        </authorList>
    </citation>
    <scope>NUCLEOTIDE SEQUENCE [LARGE SCALE GENOMIC DNA]</scope>
    <source>
        <strain evidence="1 2">2789STDY5608854</strain>
    </source>
</reference>
<dbReference type="Proteomes" id="UP000095746">
    <property type="component" value="Unassembled WGS sequence"/>
</dbReference>
<protein>
    <submittedName>
        <fullName evidence="1">Uncharacterized protein</fullName>
    </submittedName>
</protein>
<proteinExistence type="predicted"/>
<accession>A0A174LGZ5</accession>
<sequence>MRQSCSFLKALILDSPSTRVPFSKVASSATFSLVTGSTRPLMASTSLMRATAWSKESEMPLRAARIRLPKDCPVRLPEPSGNR</sequence>